<reference evidence="1" key="1">
    <citation type="submission" date="2023-08" db="EMBL/GenBank/DDBJ databases">
        <authorList>
            <person name="Audoor S."/>
            <person name="Bilcke G."/>
        </authorList>
    </citation>
    <scope>NUCLEOTIDE SEQUENCE</scope>
</reference>
<name>A0AAD2JNP7_9STRA</name>
<organism evidence="1 2">
    <name type="scientific">Cylindrotheca closterium</name>
    <dbReference type="NCBI Taxonomy" id="2856"/>
    <lineage>
        <taxon>Eukaryota</taxon>
        <taxon>Sar</taxon>
        <taxon>Stramenopiles</taxon>
        <taxon>Ochrophyta</taxon>
        <taxon>Bacillariophyta</taxon>
        <taxon>Bacillariophyceae</taxon>
        <taxon>Bacillariophycidae</taxon>
        <taxon>Bacillariales</taxon>
        <taxon>Bacillariaceae</taxon>
        <taxon>Cylindrotheca</taxon>
    </lineage>
</organism>
<keyword evidence="2" id="KW-1185">Reference proteome</keyword>
<dbReference type="AlphaFoldDB" id="A0AAD2JNP7"/>
<gene>
    <name evidence="1" type="ORF">CYCCA115_LOCUS22709</name>
</gene>
<evidence type="ECO:0000313" key="1">
    <source>
        <dbReference type="EMBL" id="CAJ1967300.1"/>
    </source>
</evidence>
<accession>A0AAD2JNP7</accession>
<dbReference type="EMBL" id="CAKOGP040002323">
    <property type="protein sequence ID" value="CAJ1967300.1"/>
    <property type="molecule type" value="Genomic_DNA"/>
</dbReference>
<dbReference type="Proteomes" id="UP001295423">
    <property type="component" value="Unassembled WGS sequence"/>
</dbReference>
<sequence>MEYGNCPYVATNSKPGEKKICTRLRVGFALEASIEAVQDYLHTGLRQLGRGAGCYTSPLQYGKIVKFGSCSFIPAEVNFSAYAKELMRLFDFDVPIGIKRDWVSRRAKYNERSPGVTSPHCFTQKIHARELIVL</sequence>
<proteinExistence type="predicted"/>
<comment type="caution">
    <text evidence="1">The sequence shown here is derived from an EMBL/GenBank/DDBJ whole genome shotgun (WGS) entry which is preliminary data.</text>
</comment>
<evidence type="ECO:0000313" key="2">
    <source>
        <dbReference type="Proteomes" id="UP001295423"/>
    </source>
</evidence>
<protein>
    <submittedName>
        <fullName evidence="1">Uncharacterized protein</fullName>
    </submittedName>
</protein>